<feature type="region of interest" description="Disordered" evidence="1">
    <location>
        <begin position="1"/>
        <end position="113"/>
    </location>
</feature>
<comment type="caution">
    <text evidence="2">The sequence shown here is derived from an EMBL/GenBank/DDBJ whole genome shotgun (WGS) entry which is preliminary data.</text>
</comment>
<gene>
    <name evidence="2" type="ORF">GUJ93_ZPchr0006g46317</name>
</gene>
<keyword evidence="3" id="KW-1185">Reference proteome</keyword>
<proteinExistence type="predicted"/>
<feature type="compositionally biased region" description="Basic and acidic residues" evidence="1">
    <location>
        <begin position="147"/>
        <end position="156"/>
    </location>
</feature>
<dbReference type="EMBL" id="JAAALK010000283">
    <property type="protein sequence ID" value="KAG8070312.1"/>
    <property type="molecule type" value="Genomic_DNA"/>
</dbReference>
<protein>
    <submittedName>
        <fullName evidence="2">Uncharacterized protein</fullName>
    </submittedName>
</protein>
<dbReference type="Proteomes" id="UP000729402">
    <property type="component" value="Unassembled WGS sequence"/>
</dbReference>
<feature type="region of interest" description="Disordered" evidence="1">
    <location>
        <begin position="137"/>
        <end position="158"/>
    </location>
</feature>
<feature type="compositionally biased region" description="Basic and acidic residues" evidence="1">
    <location>
        <begin position="91"/>
        <end position="107"/>
    </location>
</feature>
<dbReference type="OrthoDB" id="5574975at2759"/>
<dbReference type="Pfam" id="PF12755">
    <property type="entry name" value="Vac14_Fab1_bd"/>
    <property type="match status" value="1"/>
</dbReference>
<evidence type="ECO:0000313" key="2">
    <source>
        <dbReference type="EMBL" id="KAG8070312.1"/>
    </source>
</evidence>
<evidence type="ECO:0000256" key="1">
    <source>
        <dbReference type="SAM" id="MobiDB-lite"/>
    </source>
</evidence>
<accession>A0A8J5SS57</accession>
<sequence>MYVPPPPPSCHRADAHRRAVTASTPTVPPRRRTPSRVADRPAAASNAQKRRRTPRGERLLPTRRRVERPPSGTAKRRRTPRGEASPVADNALERRRTPRGEARRGEARFLPTRRRVERPPSATGIFNARISLVASNAQSRRSRRAERHCYRDERPPRWTPTADLQHTFSQSSVTDRLHYQDELDNTEDDESRQFRGEDAYDSYCLPIDHVEEKTTEDIFDLPELIDTGEYSDDQIMPPMLSSFLDQDSIVRYYVCEALYNIAKSAAHLLDRLVKVRSDSYGPSDYAPSLISDVKNEMTMNGDESKYGRPSPSMDAGVLLKHHVLRLLNERRQVESTRTREKYLDKIHVIVEKAHKTDVP</sequence>
<name>A0A8J5SS57_ZIZPA</name>
<reference evidence="2" key="2">
    <citation type="submission" date="2021-02" db="EMBL/GenBank/DDBJ databases">
        <authorList>
            <person name="Kimball J.A."/>
            <person name="Haas M.W."/>
            <person name="Macchietto M."/>
            <person name="Kono T."/>
            <person name="Duquette J."/>
            <person name="Shao M."/>
        </authorList>
    </citation>
    <scope>NUCLEOTIDE SEQUENCE</scope>
    <source>
        <tissue evidence="2">Fresh leaf tissue</tissue>
    </source>
</reference>
<evidence type="ECO:0000313" key="3">
    <source>
        <dbReference type="Proteomes" id="UP000729402"/>
    </source>
</evidence>
<reference evidence="2" key="1">
    <citation type="journal article" date="2021" name="bioRxiv">
        <title>Whole Genome Assembly and Annotation of Northern Wild Rice, Zizania palustris L., Supports a Whole Genome Duplication in the Zizania Genus.</title>
        <authorList>
            <person name="Haas M."/>
            <person name="Kono T."/>
            <person name="Macchietto M."/>
            <person name="Millas R."/>
            <person name="McGilp L."/>
            <person name="Shao M."/>
            <person name="Duquette J."/>
            <person name="Hirsch C.N."/>
            <person name="Kimball J."/>
        </authorList>
    </citation>
    <scope>NUCLEOTIDE SEQUENCE</scope>
    <source>
        <tissue evidence="2">Fresh leaf tissue</tissue>
    </source>
</reference>
<dbReference type="AlphaFoldDB" id="A0A8J5SS57"/>
<organism evidence="2 3">
    <name type="scientific">Zizania palustris</name>
    <name type="common">Northern wild rice</name>
    <dbReference type="NCBI Taxonomy" id="103762"/>
    <lineage>
        <taxon>Eukaryota</taxon>
        <taxon>Viridiplantae</taxon>
        <taxon>Streptophyta</taxon>
        <taxon>Embryophyta</taxon>
        <taxon>Tracheophyta</taxon>
        <taxon>Spermatophyta</taxon>
        <taxon>Magnoliopsida</taxon>
        <taxon>Liliopsida</taxon>
        <taxon>Poales</taxon>
        <taxon>Poaceae</taxon>
        <taxon>BOP clade</taxon>
        <taxon>Oryzoideae</taxon>
        <taxon>Oryzeae</taxon>
        <taxon>Zizaniinae</taxon>
        <taxon>Zizania</taxon>
    </lineage>
</organism>